<dbReference type="GO" id="GO:0043531">
    <property type="term" value="F:ADP binding"/>
    <property type="evidence" value="ECO:0007669"/>
    <property type="project" value="InterPro"/>
</dbReference>
<dbReference type="SMART" id="SM01043">
    <property type="entry name" value="BTAD"/>
    <property type="match status" value="1"/>
</dbReference>
<gene>
    <name evidence="5" type="ORF">EV192_10119</name>
</gene>
<keyword evidence="1" id="KW-0805">Transcription regulation</keyword>
<dbReference type="Proteomes" id="UP000295680">
    <property type="component" value="Unassembled WGS sequence"/>
</dbReference>
<accession>A0A4R2KCP0</accession>
<name>A0A4R2KCP0_9PSEU</name>
<keyword evidence="6" id="KW-1185">Reference proteome</keyword>
<keyword evidence="5" id="KW-0238">DNA-binding</keyword>
<reference evidence="5 6" key="1">
    <citation type="submission" date="2019-03" db="EMBL/GenBank/DDBJ databases">
        <title>Genomic Encyclopedia of Type Strains, Phase IV (KMG-IV): sequencing the most valuable type-strain genomes for metagenomic binning, comparative biology and taxonomic classification.</title>
        <authorList>
            <person name="Goeker M."/>
        </authorList>
    </citation>
    <scope>NUCLEOTIDE SEQUENCE [LARGE SCALE GENOMIC DNA]</scope>
    <source>
        <strain evidence="5 6">DSM 45934</strain>
    </source>
</reference>
<keyword evidence="2" id="KW-0804">Transcription</keyword>
<dbReference type="SUPFAM" id="SSF52540">
    <property type="entry name" value="P-loop containing nucleoside triphosphate hydrolases"/>
    <property type="match status" value="1"/>
</dbReference>
<dbReference type="PRINTS" id="PR00364">
    <property type="entry name" value="DISEASERSIST"/>
</dbReference>
<dbReference type="InterPro" id="IPR005158">
    <property type="entry name" value="BTAD"/>
</dbReference>
<organism evidence="5 6">
    <name type="scientific">Actinocrispum wychmicini</name>
    <dbReference type="NCBI Taxonomy" id="1213861"/>
    <lineage>
        <taxon>Bacteria</taxon>
        <taxon>Bacillati</taxon>
        <taxon>Actinomycetota</taxon>
        <taxon>Actinomycetes</taxon>
        <taxon>Pseudonocardiales</taxon>
        <taxon>Pseudonocardiaceae</taxon>
        <taxon>Actinocrispum</taxon>
    </lineage>
</organism>
<dbReference type="CDD" id="cd15831">
    <property type="entry name" value="BTAD"/>
    <property type="match status" value="1"/>
</dbReference>
<dbReference type="GO" id="GO:0003677">
    <property type="term" value="F:DNA binding"/>
    <property type="evidence" value="ECO:0007669"/>
    <property type="project" value="UniProtKB-KW"/>
</dbReference>
<dbReference type="PANTHER" id="PTHR35807:SF1">
    <property type="entry name" value="TRANSCRIPTIONAL REGULATOR REDD"/>
    <property type="match status" value="1"/>
</dbReference>
<dbReference type="InterPro" id="IPR036388">
    <property type="entry name" value="WH-like_DNA-bd_sf"/>
</dbReference>
<dbReference type="AlphaFoldDB" id="A0A4R2KCP0"/>
<dbReference type="Pfam" id="PF13424">
    <property type="entry name" value="TPR_12"/>
    <property type="match status" value="2"/>
</dbReference>
<dbReference type="SMART" id="SM00028">
    <property type="entry name" value="TPR"/>
    <property type="match status" value="5"/>
</dbReference>
<dbReference type="InterPro" id="IPR002182">
    <property type="entry name" value="NB-ARC"/>
</dbReference>
<sequence length="931" mass="102841">MGIEFRLLGPVEACLGDRQIVIGYRQLRCMLAVLLIEANRAVPADDLADRVWGTRRLPHRPRRAVQHSIALVRRALALTMEARIDRKPTGYQLTLDTQTVDLHRFRARLNQAATERDQGAAVLFEQALDLWRGEPFSGLDTPWLNAQRDILKAQRHAAQLDLTDIQLRQGRHTLLLADLADQVQQHPLDERLAGQYLLALYRSGRQAHALQHYQHLRHRLAEELGADPSPPLQQLYQQILVADHALTVSATRREPVPRQLPAQPGLFVGRTQELRFLTTALDEREGADGALRILAISGIGGVGKTWLALQWAHQHLHRFKDGQLYVNLRGFDPSGQPLPVSVALHGLLDAFGVDAAAIPADLDAQVGLYRSLLTGKHVLIVLDNAYDTDQVVSLLPGTPTCMVLVTSRRRLTGLVGRHGARAVQLRMFSPADAHELLASHLGADRLAAEPQPAKELLDSCAGLPLALGVVAARAAAHPDFPIAVLAGELHDRAGRLDALDGGELADNVRAVLSWSFNALQADTVSVFCLLGLAPGPDISTAAASSLAALPMTRTRTVLRELENASLIQQHAPGRYLMHDLVRLFAVDQAHGRISSGAAEPLRRLAGFYLHTAYHGDRMLFPSRDAISIGDPPVGCHFLPLQGKAEAFVWFTAEQANILAIQRVCHEQGWYTEAWLIARTLTTFHWRRWNFQDDIAAWTTGAAAADALSDPVAQVWTHRALGHAYSRARQPVEALQYLRRALRMAVAAHDLDGQAGTHQGLAWALAAQGNYRHALHHATRALRLYETLDIPMWTARALNSVGLYQAQAGDYTRARESCKAALALARQCRYQDGEANTLDSLGYIAHRTGRNSEAVDYHKRALRVFRDLGHAYQEANTLANIAQTYAELGDEGQARAALRQALELYEQQGRLTDANRIRRQFGMSEPRPVLSQ</sequence>
<dbReference type="Gene3D" id="1.10.10.10">
    <property type="entry name" value="Winged helix-like DNA-binding domain superfamily/Winged helix DNA-binding domain"/>
    <property type="match status" value="1"/>
</dbReference>
<evidence type="ECO:0000313" key="6">
    <source>
        <dbReference type="Proteomes" id="UP000295680"/>
    </source>
</evidence>
<dbReference type="InterPro" id="IPR027417">
    <property type="entry name" value="P-loop_NTPase"/>
</dbReference>
<evidence type="ECO:0000256" key="3">
    <source>
        <dbReference type="PROSITE-ProRule" id="PRU00339"/>
    </source>
</evidence>
<dbReference type="PANTHER" id="PTHR35807">
    <property type="entry name" value="TRANSCRIPTIONAL REGULATOR REDD-RELATED"/>
    <property type="match status" value="1"/>
</dbReference>
<comment type="caution">
    <text evidence="5">The sequence shown here is derived from an EMBL/GenBank/DDBJ whole genome shotgun (WGS) entry which is preliminary data.</text>
</comment>
<dbReference type="OrthoDB" id="3275754at2"/>
<dbReference type="SUPFAM" id="SSF48452">
    <property type="entry name" value="TPR-like"/>
    <property type="match status" value="3"/>
</dbReference>
<dbReference type="InterPro" id="IPR011990">
    <property type="entry name" value="TPR-like_helical_dom_sf"/>
</dbReference>
<protein>
    <submittedName>
        <fullName evidence="5">DNA-binding SARP family transcriptional activator</fullName>
    </submittedName>
</protein>
<dbReference type="InterPro" id="IPR016032">
    <property type="entry name" value="Sig_transdc_resp-reg_C-effctor"/>
</dbReference>
<evidence type="ECO:0000256" key="1">
    <source>
        <dbReference type="ARBA" id="ARBA00023015"/>
    </source>
</evidence>
<dbReference type="Gene3D" id="3.40.50.300">
    <property type="entry name" value="P-loop containing nucleotide triphosphate hydrolases"/>
    <property type="match status" value="1"/>
</dbReference>
<dbReference type="InterPro" id="IPR019734">
    <property type="entry name" value="TPR_rpt"/>
</dbReference>
<dbReference type="PROSITE" id="PS50005">
    <property type="entry name" value="TPR"/>
    <property type="match status" value="1"/>
</dbReference>
<feature type="domain" description="Bacterial transcriptional activator" evidence="4">
    <location>
        <begin position="100"/>
        <end position="240"/>
    </location>
</feature>
<dbReference type="EMBL" id="SLWS01000001">
    <property type="protein sequence ID" value="TCO64255.1"/>
    <property type="molecule type" value="Genomic_DNA"/>
</dbReference>
<evidence type="ECO:0000313" key="5">
    <source>
        <dbReference type="EMBL" id="TCO64255.1"/>
    </source>
</evidence>
<keyword evidence="3" id="KW-0802">TPR repeat</keyword>
<dbReference type="SUPFAM" id="SSF46894">
    <property type="entry name" value="C-terminal effector domain of the bipartite response regulators"/>
    <property type="match status" value="1"/>
</dbReference>
<proteinExistence type="predicted"/>
<dbReference type="Gene3D" id="1.25.40.10">
    <property type="entry name" value="Tetratricopeptide repeat domain"/>
    <property type="match status" value="2"/>
</dbReference>
<evidence type="ECO:0000256" key="2">
    <source>
        <dbReference type="ARBA" id="ARBA00023163"/>
    </source>
</evidence>
<dbReference type="InterPro" id="IPR051677">
    <property type="entry name" value="AfsR-DnrI-RedD_regulator"/>
</dbReference>
<dbReference type="RefSeq" id="WP_132109908.1">
    <property type="nucleotide sequence ID" value="NZ_SLWS01000001.1"/>
</dbReference>
<dbReference type="Pfam" id="PF03704">
    <property type="entry name" value="BTAD"/>
    <property type="match status" value="1"/>
</dbReference>
<dbReference type="Pfam" id="PF00931">
    <property type="entry name" value="NB-ARC"/>
    <property type="match status" value="1"/>
</dbReference>
<dbReference type="GO" id="GO:0006355">
    <property type="term" value="P:regulation of DNA-templated transcription"/>
    <property type="evidence" value="ECO:0007669"/>
    <property type="project" value="InterPro"/>
</dbReference>
<feature type="repeat" description="TPR" evidence="3">
    <location>
        <begin position="874"/>
        <end position="907"/>
    </location>
</feature>
<evidence type="ECO:0000259" key="4">
    <source>
        <dbReference type="SMART" id="SM01043"/>
    </source>
</evidence>